<dbReference type="RefSeq" id="YP_009288812.1">
    <property type="nucleotide sequence ID" value="NC_031087.1"/>
</dbReference>
<proteinExistence type="predicted"/>
<evidence type="ECO:0000313" key="2">
    <source>
        <dbReference type="Proteomes" id="UP000202533"/>
    </source>
</evidence>
<dbReference type="EMBL" id="KX258185">
    <property type="protein sequence ID" value="ANT40573.1"/>
    <property type="molecule type" value="Genomic_DNA"/>
</dbReference>
<organism evidence="1 2">
    <name type="scientific">Klebsiella phage vB_KpnM_KpV477</name>
    <dbReference type="NCBI Taxonomy" id="1852625"/>
    <lineage>
        <taxon>Viruses</taxon>
        <taxon>Duplodnaviria</taxon>
        <taxon>Heunggongvirae</taxon>
        <taxon>Uroviricota</taxon>
        <taxon>Caudoviricetes</taxon>
        <taxon>Pantevenvirales</taxon>
        <taxon>Straboviridae</taxon>
        <taxon>Tevenvirinae</taxon>
        <taxon>Jiaodavirus</taxon>
        <taxon>Jiaodavirus kpv477</taxon>
    </lineage>
</organism>
<dbReference type="GeneID" id="29067098"/>
<dbReference type="KEGG" id="vg:29067098"/>
<gene>
    <name evidence="1" type="ORF">kpv477_136</name>
</gene>
<keyword evidence="2" id="KW-1185">Reference proteome</keyword>
<evidence type="ECO:0000313" key="1">
    <source>
        <dbReference type="EMBL" id="ANT40573.1"/>
    </source>
</evidence>
<dbReference type="OrthoDB" id="36867at10239"/>
<name>A0A1B1P8Y3_9CAUD</name>
<protein>
    <submittedName>
        <fullName evidence="1">Uncharacterized protein</fullName>
    </submittedName>
</protein>
<sequence>MNSPPTEEISMYQDKLRLVAQTYFKSFARLFGETPNFPSGEERMAALKTIENLVISTYNEFADDPAVNRIVDIAVLDKMEELINAYK</sequence>
<dbReference type="Proteomes" id="UP000202533">
    <property type="component" value="Segment"/>
</dbReference>
<reference evidence="1 2" key="1">
    <citation type="submission" date="2016-05" db="EMBL/GenBank/DDBJ databases">
        <title>Complete genome sequence of Klebsiella pneumoniae bacteriophage vB_KpnM_KpV477.</title>
        <authorList>
            <person name="Komisarova E.V."/>
            <person name="Krasilnikova V.M."/>
            <person name="Kislichkina A.A."/>
            <person name="Bogun A.G."/>
            <person name="Volozhantsev N.V."/>
        </authorList>
    </citation>
    <scope>NUCLEOTIDE SEQUENCE [LARGE SCALE GENOMIC DNA]</scope>
</reference>
<accession>A0A1B1P8Y3</accession>